<comment type="caution">
    <text evidence="1">The sequence shown here is derived from an EMBL/GenBank/DDBJ whole genome shotgun (WGS) entry which is preliminary data.</text>
</comment>
<sequence length="109" mass="12752">MLLTCFLSEVQDLAERNYVISFDQAEVILDDGKPAPERYLLMAYPLDILFYCSLLISSEINYYVKHFNRDLAYKVIQTKPKVFRPLYKEKYLSNFTPILCTCSPEYGDS</sequence>
<proteinExistence type="predicted"/>
<evidence type="ECO:0000313" key="1">
    <source>
        <dbReference type="EMBL" id="GBM98596.1"/>
    </source>
</evidence>
<organism evidence="1 2">
    <name type="scientific">Araneus ventricosus</name>
    <name type="common">Orbweaver spider</name>
    <name type="synonym">Epeira ventricosa</name>
    <dbReference type="NCBI Taxonomy" id="182803"/>
    <lineage>
        <taxon>Eukaryota</taxon>
        <taxon>Metazoa</taxon>
        <taxon>Ecdysozoa</taxon>
        <taxon>Arthropoda</taxon>
        <taxon>Chelicerata</taxon>
        <taxon>Arachnida</taxon>
        <taxon>Araneae</taxon>
        <taxon>Araneomorphae</taxon>
        <taxon>Entelegynae</taxon>
        <taxon>Araneoidea</taxon>
        <taxon>Araneidae</taxon>
        <taxon>Araneus</taxon>
    </lineage>
</organism>
<dbReference type="Proteomes" id="UP000499080">
    <property type="component" value="Unassembled WGS sequence"/>
</dbReference>
<protein>
    <submittedName>
        <fullName evidence="1">Uncharacterized protein</fullName>
    </submittedName>
</protein>
<evidence type="ECO:0000313" key="2">
    <source>
        <dbReference type="Proteomes" id="UP000499080"/>
    </source>
</evidence>
<dbReference type="AlphaFoldDB" id="A0A4Y2KAL0"/>
<reference evidence="1 2" key="1">
    <citation type="journal article" date="2019" name="Sci. Rep.">
        <title>Orb-weaving spider Araneus ventricosus genome elucidates the spidroin gene catalogue.</title>
        <authorList>
            <person name="Kono N."/>
            <person name="Nakamura H."/>
            <person name="Ohtoshi R."/>
            <person name="Moran D.A.P."/>
            <person name="Shinohara A."/>
            <person name="Yoshida Y."/>
            <person name="Fujiwara M."/>
            <person name="Mori M."/>
            <person name="Tomita M."/>
            <person name="Arakawa K."/>
        </authorList>
    </citation>
    <scope>NUCLEOTIDE SEQUENCE [LARGE SCALE GENOMIC DNA]</scope>
</reference>
<keyword evidence="2" id="KW-1185">Reference proteome</keyword>
<dbReference type="EMBL" id="BGPR01004339">
    <property type="protein sequence ID" value="GBM98596.1"/>
    <property type="molecule type" value="Genomic_DNA"/>
</dbReference>
<name>A0A4Y2KAL0_ARAVE</name>
<gene>
    <name evidence="1" type="ORF">AVEN_267912_1</name>
</gene>
<accession>A0A4Y2KAL0</accession>